<comment type="caution">
    <text evidence="1">The sequence shown here is derived from an EMBL/GenBank/DDBJ whole genome shotgun (WGS) entry which is preliminary data.</text>
</comment>
<dbReference type="AlphaFoldDB" id="A0A5B7JZZ8"/>
<name>A0A5B7JZZ8_PORTR</name>
<keyword evidence="2" id="KW-1185">Reference proteome</keyword>
<evidence type="ECO:0000313" key="1">
    <source>
        <dbReference type="EMBL" id="MPD02381.1"/>
    </source>
</evidence>
<dbReference type="EMBL" id="VSRR010131151">
    <property type="protein sequence ID" value="MPD02381.1"/>
    <property type="molecule type" value="Genomic_DNA"/>
</dbReference>
<proteinExistence type="predicted"/>
<protein>
    <submittedName>
        <fullName evidence="1">Uncharacterized protein</fullName>
    </submittedName>
</protein>
<evidence type="ECO:0000313" key="2">
    <source>
        <dbReference type="Proteomes" id="UP000324222"/>
    </source>
</evidence>
<sequence>MMSLTLRELTIFQVITEWPEDTYMLPIHPFFGDNGIRALWDGRSFYLGVILKIWRRHPRRRPTKFKRVPLCEDINLLLWCQEVSEGHTLAGVYENSQKTPNLTEGCKHSSRRSQTPRAAVIGDPLLPKMLGDSVAVDVGGTFRGTLSMGSSMDAR</sequence>
<organism evidence="1 2">
    <name type="scientific">Portunus trituberculatus</name>
    <name type="common">Swimming crab</name>
    <name type="synonym">Neptunus trituberculatus</name>
    <dbReference type="NCBI Taxonomy" id="210409"/>
    <lineage>
        <taxon>Eukaryota</taxon>
        <taxon>Metazoa</taxon>
        <taxon>Ecdysozoa</taxon>
        <taxon>Arthropoda</taxon>
        <taxon>Crustacea</taxon>
        <taxon>Multicrustacea</taxon>
        <taxon>Malacostraca</taxon>
        <taxon>Eumalacostraca</taxon>
        <taxon>Eucarida</taxon>
        <taxon>Decapoda</taxon>
        <taxon>Pleocyemata</taxon>
        <taxon>Brachyura</taxon>
        <taxon>Eubrachyura</taxon>
        <taxon>Portunoidea</taxon>
        <taxon>Portunidae</taxon>
        <taxon>Portuninae</taxon>
        <taxon>Portunus</taxon>
    </lineage>
</organism>
<reference evidence="1 2" key="1">
    <citation type="submission" date="2019-05" db="EMBL/GenBank/DDBJ databases">
        <title>Another draft genome of Portunus trituberculatus and its Hox gene families provides insights of decapod evolution.</title>
        <authorList>
            <person name="Jeong J.-H."/>
            <person name="Song I."/>
            <person name="Kim S."/>
            <person name="Choi T."/>
            <person name="Kim D."/>
            <person name="Ryu S."/>
            <person name="Kim W."/>
        </authorList>
    </citation>
    <scope>NUCLEOTIDE SEQUENCE [LARGE SCALE GENOMIC DNA]</scope>
    <source>
        <tissue evidence="1">Muscle</tissue>
    </source>
</reference>
<accession>A0A5B7JZZ8</accession>
<gene>
    <name evidence="1" type="ORF">E2C01_097959</name>
</gene>
<dbReference type="Proteomes" id="UP000324222">
    <property type="component" value="Unassembled WGS sequence"/>
</dbReference>